<comment type="similarity">
    <text evidence="1">Belongs to the thioesterase family.</text>
</comment>
<evidence type="ECO:0000256" key="2">
    <source>
        <dbReference type="ARBA" id="ARBA00022801"/>
    </source>
</evidence>
<reference evidence="5" key="2">
    <citation type="submission" date="2020-09" db="EMBL/GenBank/DDBJ databases">
        <authorList>
            <person name="Sun Q."/>
            <person name="Ohkuma M."/>
        </authorList>
    </citation>
    <scope>NUCLEOTIDE SEQUENCE</scope>
    <source>
        <strain evidence="5">JCM 4654</strain>
    </source>
</reference>
<organism evidence="5 6">
    <name type="scientific">Streptomyces naganishii JCM 4654</name>
    <dbReference type="NCBI Taxonomy" id="1306179"/>
    <lineage>
        <taxon>Bacteria</taxon>
        <taxon>Bacillati</taxon>
        <taxon>Actinomycetota</taxon>
        <taxon>Actinomycetes</taxon>
        <taxon>Kitasatosporales</taxon>
        <taxon>Streptomycetaceae</taxon>
        <taxon>Streptomyces</taxon>
    </lineage>
</organism>
<accession>A0A919CWN6</accession>
<feature type="region of interest" description="Disordered" evidence="3">
    <location>
        <begin position="266"/>
        <end position="296"/>
    </location>
</feature>
<protein>
    <submittedName>
        <fullName evidence="5">Thioesterase</fullName>
    </submittedName>
</protein>
<dbReference type="GO" id="GO:0008610">
    <property type="term" value="P:lipid biosynthetic process"/>
    <property type="evidence" value="ECO:0007669"/>
    <property type="project" value="TreeGrafter"/>
</dbReference>
<dbReference type="SMART" id="SM00824">
    <property type="entry name" value="PKS_TE"/>
    <property type="match status" value="1"/>
</dbReference>
<evidence type="ECO:0000259" key="4">
    <source>
        <dbReference type="SMART" id="SM00824"/>
    </source>
</evidence>
<dbReference type="AlphaFoldDB" id="A0A919CWN6"/>
<dbReference type="InterPro" id="IPR029058">
    <property type="entry name" value="AB_hydrolase_fold"/>
</dbReference>
<dbReference type="EMBL" id="BMVF01000006">
    <property type="protein sequence ID" value="GHD88875.1"/>
    <property type="molecule type" value="Genomic_DNA"/>
</dbReference>
<proteinExistence type="inferred from homology"/>
<dbReference type="InterPro" id="IPR012223">
    <property type="entry name" value="TEII"/>
</dbReference>
<dbReference type="PANTHER" id="PTHR11487">
    <property type="entry name" value="THIOESTERASE"/>
    <property type="match status" value="1"/>
</dbReference>
<feature type="domain" description="Thioesterase TesA-like" evidence="4">
    <location>
        <begin position="37"/>
        <end position="227"/>
    </location>
</feature>
<dbReference type="Pfam" id="PF00975">
    <property type="entry name" value="Thioesterase"/>
    <property type="match status" value="1"/>
</dbReference>
<name>A0A919CWN6_9ACTN</name>
<dbReference type="InterPro" id="IPR001031">
    <property type="entry name" value="Thioesterase"/>
</dbReference>
<dbReference type="SUPFAM" id="SSF53474">
    <property type="entry name" value="alpha/beta-Hydrolases"/>
    <property type="match status" value="1"/>
</dbReference>
<comment type="caution">
    <text evidence="5">The sequence shown here is derived from an EMBL/GenBank/DDBJ whole genome shotgun (WGS) entry which is preliminary data.</text>
</comment>
<dbReference type="PANTHER" id="PTHR11487:SF0">
    <property type="entry name" value="S-ACYL FATTY ACID SYNTHASE THIOESTERASE, MEDIUM CHAIN"/>
    <property type="match status" value="1"/>
</dbReference>
<dbReference type="RefSeq" id="WP_190178005.1">
    <property type="nucleotide sequence ID" value="NZ_BMVF01000006.1"/>
</dbReference>
<dbReference type="Proteomes" id="UP000608955">
    <property type="component" value="Unassembled WGS sequence"/>
</dbReference>
<gene>
    <name evidence="5" type="ORF">GCM10010508_26700</name>
</gene>
<evidence type="ECO:0000256" key="3">
    <source>
        <dbReference type="SAM" id="MobiDB-lite"/>
    </source>
</evidence>
<evidence type="ECO:0000313" key="5">
    <source>
        <dbReference type="EMBL" id="GHD88875.1"/>
    </source>
</evidence>
<keyword evidence="2" id="KW-0378">Hydrolase</keyword>
<dbReference type="InterPro" id="IPR020802">
    <property type="entry name" value="TesA-like"/>
</dbReference>
<reference evidence="5" key="1">
    <citation type="journal article" date="2014" name="Int. J. Syst. Evol. Microbiol.">
        <title>Complete genome sequence of Corynebacterium casei LMG S-19264T (=DSM 44701T), isolated from a smear-ripened cheese.</title>
        <authorList>
            <consortium name="US DOE Joint Genome Institute (JGI-PGF)"/>
            <person name="Walter F."/>
            <person name="Albersmeier A."/>
            <person name="Kalinowski J."/>
            <person name="Ruckert C."/>
        </authorList>
    </citation>
    <scope>NUCLEOTIDE SEQUENCE</scope>
    <source>
        <strain evidence="5">JCM 4654</strain>
    </source>
</reference>
<evidence type="ECO:0000313" key="6">
    <source>
        <dbReference type="Proteomes" id="UP000608955"/>
    </source>
</evidence>
<evidence type="ECO:0000256" key="1">
    <source>
        <dbReference type="ARBA" id="ARBA00007169"/>
    </source>
</evidence>
<dbReference type="GO" id="GO:0016787">
    <property type="term" value="F:hydrolase activity"/>
    <property type="evidence" value="ECO:0007669"/>
    <property type="project" value="UniProtKB-KW"/>
</dbReference>
<keyword evidence="6" id="KW-1185">Reference proteome</keyword>
<dbReference type="Gene3D" id="3.40.50.1820">
    <property type="entry name" value="alpha/beta hydrolase"/>
    <property type="match status" value="1"/>
</dbReference>
<sequence length="296" mass="32521">MSPAELLAPRSAWFPRPVAPPGGGTGPDPVTAPLRLICFPYAGGTVSTYRDWQHHLGERTAVVPVQPPGRGLRLRETPYDDMEPLAEAVADALTTSQLMVEPYMLFGHSMGALLAYEVACVLRRRGAPAPRHLFVSASRAPHLYGDRSDHTLSDTELREVIRGLGGLGDGDRLGTAYLDRRLPVLRADLRACERYRWEPRPPLDCPMTAFSATGDPIAAPQAVEAWRPYTSGSFLRRHLPGGHFFLNNPPRARLLAHLRAELDDATAVPPPHREPHPAPTPAPSPRKASRQAPWTY</sequence>